<accession>A0ABS4TK57</accession>
<dbReference type="Proteomes" id="UP001519332">
    <property type="component" value="Unassembled WGS sequence"/>
</dbReference>
<feature type="transmembrane region" description="Helical" evidence="1">
    <location>
        <begin position="54"/>
        <end position="74"/>
    </location>
</feature>
<feature type="transmembrane region" description="Helical" evidence="1">
    <location>
        <begin position="156"/>
        <end position="176"/>
    </location>
</feature>
<name>A0ABS4TK57_9PSEU</name>
<feature type="transmembrane region" description="Helical" evidence="1">
    <location>
        <begin position="14"/>
        <end position="34"/>
    </location>
</feature>
<keyword evidence="1" id="KW-0812">Transmembrane</keyword>
<keyword evidence="3" id="KW-1185">Reference proteome</keyword>
<feature type="transmembrane region" description="Helical" evidence="1">
    <location>
        <begin position="94"/>
        <end position="111"/>
    </location>
</feature>
<evidence type="ECO:0000313" key="3">
    <source>
        <dbReference type="Proteomes" id="UP001519332"/>
    </source>
</evidence>
<proteinExistence type="predicted"/>
<feature type="transmembrane region" description="Helical" evidence="1">
    <location>
        <begin position="117"/>
        <end position="135"/>
    </location>
</feature>
<dbReference type="EMBL" id="JAGINW010000001">
    <property type="protein sequence ID" value="MBP2324807.1"/>
    <property type="molecule type" value="Genomic_DNA"/>
</dbReference>
<comment type="caution">
    <text evidence="2">The sequence shown here is derived from an EMBL/GenBank/DDBJ whole genome shotgun (WGS) entry which is preliminary data.</text>
</comment>
<dbReference type="RefSeq" id="WP_209642083.1">
    <property type="nucleotide sequence ID" value="NZ_JAGINW010000001.1"/>
</dbReference>
<organism evidence="2 3">
    <name type="scientific">Kibdelosporangium banguiense</name>
    <dbReference type="NCBI Taxonomy" id="1365924"/>
    <lineage>
        <taxon>Bacteria</taxon>
        <taxon>Bacillati</taxon>
        <taxon>Actinomycetota</taxon>
        <taxon>Actinomycetes</taxon>
        <taxon>Pseudonocardiales</taxon>
        <taxon>Pseudonocardiaceae</taxon>
        <taxon>Kibdelosporangium</taxon>
    </lineage>
</organism>
<evidence type="ECO:0000256" key="1">
    <source>
        <dbReference type="SAM" id="Phobius"/>
    </source>
</evidence>
<keyword evidence="1" id="KW-0472">Membrane</keyword>
<keyword evidence="1" id="KW-1133">Transmembrane helix</keyword>
<evidence type="ECO:0000313" key="2">
    <source>
        <dbReference type="EMBL" id="MBP2324807.1"/>
    </source>
</evidence>
<gene>
    <name evidence="2" type="ORF">JOF56_005192</name>
</gene>
<feature type="transmembrane region" description="Helical" evidence="1">
    <location>
        <begin position="188"/>
        <end position="209"/>
    </location>
</feature>
<protein>
    <submittedName>
        <fullName evidence="2">Membrane protein</fullName>
    </submittedName>
</protein>
<sequence>MSTAVMSRTVRKRWWWLLWGSLTVLALAVAGYFVPPYLSGGTTIPNIDRITPGYYTSLVIHAVPAGIALITGPWQFVPRLRARFPRSHRVMGRVYLIAVVAAALAAVYSSAVTKSGFPLQVAFFVLIVAWLYTAAKAYRAIRRRDVALHRIWTIRNYTLTFAAVPLRLYQLPLLALMNSVTWLEYKDVYTVSAWMSLLGSILVAEYFIIQRIRAPRSRHATVTEAPEPGYATK</sequence>
<reference evidence="2 3" key="1">
    <citation type="submission" date="2021-03" db="EMBL/GenBank/DDBJ databases">
        <title>Sequencing the genomes of 1000 actinobacteria strains.</title>
        <authorList>
            <person name="Klenk H.-P."/>
        </authorList>
    </citation>
    <scope>NUCLEOTIDE SEQUENCE [LARGE SCALE GENOMIC DNA]</scope>
    <source>
        <strain evidence="2 3">DSM 46670</strain>
    </source>
</reference>
<dbReference type="Pfam" id="PF10067">
    <property type="entry name" value="DUF2306"/>
    <property type="match status" value="1"/>
</dbReference>
<dbReference type="InterPro" id="IPR018750">
    <property type="entry name" value="DUF2306_membrane"/>
</dbReference>